<evidence type="ECO:0000313" key="6">
    <source>
        <dbReference type="Proteomes" id="UP001549921"/>
    </source>
</evidence>
<evidence type="ECO:0000256" key="1">
    <source>
        <dbReference type="ARBA" id="ARBA00023002"/>
    </source>
</evidence>
<keyword evidence="5" id="KW-1185">Reference proteome</keyword>
<evidence type="ECO:0000313" key="5">
    <source>
        <dbReference type="Proteomes" id="UP001549920"/>
    </source>
</evidence>
<protein>
    <recommendedName>
        <fullName evidence="2">Ketoreductase domain-containing protein</fullName>
    </recommendedName>
</protein>
<dbReference type="GO" id="GO:0006629">
    <property type="term" value="P:lipid metabolic process"/>
    <property type="evidence" value="ECO:0007669"/>
    <property type="project" value="UniProtKB-ARBA"/>
</dbReference>
<dbReference type="EMBL" id="JBEDNZ010000012">
    <property type="protein sequence ID" value="KAL0831662.1"/>
    <property type="molecule type" value="Genomic_DNA"/>
</dbReference>
<dbReference type="PRINTS" id="PR00080">
    <property type="entry name" value="SDRFAMILY"/>
</dbReference>
<dbReference type="SUPFAM" id="SSF51735">
    <property type="entry name" value="NAD(P)-binding Rossmann-fold domains"/>
    <property type="match status" value="1"/>
</dbReference>
<feature type="domain" description="Ketoreductase" evidence="2">
    <location>
        <begin position="8"/>
        <end position="187"/>
    </location>
</feature>
<dbReference type="SMART" id="SM00822">
    <property type="entry name" value="PKS_KR"/>
    <property type="match status" value="1"/>
</dbReference>
<dbReference type="FunFam" id="3.40.50.720:FF:000084">
    <property type="entry name" value="Short-chain dehydrogenase reductase"/>
    <property type="match status" value="1"/>
</dbReference>
<keyword evidence="1" id="KW-0560">Oxidoreductase</keyword>
<dbReference type="Gene3D" id="3.40.50.720">
    <property type="entry name" value="NAD(P)-binding Rossmann-like Domain"/>
    <property type="match status" value="1"/>
</dbReference>
<dbReference type="AlphaFoldDB" id="A0ABD0T3M9"/>
<proteinExistence type="predicted"/>
<evidence type="ECO:0000259" key="2">
    <source>
        <dbReference type="SMART" id="SM00822"/>
    </source>
</evidence>
<dbReference type="Pfam" id="PF13561">
    <property type="entry name" value="adh_short_C2"/>
    <property type="match status" value="1"/>
</dbReference>
<gene>
    <name evidence="4" type="ORF">ABMA27_002358</name>
    <name evidence="3" type="ORF">ABMA28_002434</name>
</gene>
<organism evidence="3 6">
    <name type="scientific">Loxostege sticticalis</name>
    <name type="common">Beet webworm moth</name>
    <dbReference type="NCBI Taxonomy" id="481309"/>
    <lineage>
        <taxon>Eukaryota</taxon>
        <taxon>Metazoa</taxon>
        <taxon>Ecdysozoa</taxon>
        <taxon>Arthropoda</taxon>
        <taxon>Hexapoda</taxon>
        <taxon>Insecta</taxon>
        <taxon>Pterygota</taxon>
        <taxon>Neoptera</taxon>
        <taxon>Endopterygota</taxon>
        <taxon>Lepidoptera</taxon>
        <taxon>Glossata</taxon>
        <taxon>Ditrysia</taxon>
        <taxon>Pyraloidea</taxon>
        <taxon>Crambidae</taxon>
        <taxon>Pyraustinae</taxon>
        <taxon>Loxostege</taxon>
    </lineage>
</organism>
<dbReference type="Proteomes" id="UP001549920">
    <property type="component" value="Unassembled WGS sequence"/>
</dbReference>
<dbReference type="Proteomes" id="UP001549921">
    <property type="component" value="Unassembled WGS sequence"/>
</dbReference>
<name>A0ABD0T3M9_LOXSC</name>
<dbReference type="InterPro" id="IPR020904">
    <property type="entry name" value="Sc_DH/Rdtase_CS"/>
</dbReference>
<evidence type="ECO:0000313" key="3">
    <source>
        <dbReference type="EMBL" id="KAL0831662.1"/>
    </source>
</evidence>
<dbReference type="EMBL" id="JBEUOH010000012">
    <property type="protein sequence ID" value="KAL0881261.1"/>
    <property type="molecule type" value="Genomic_DNA"/>
</dbReference>
<comment type="caution">
    <text evidence="3">The sequence shown here is derived from an EMBL/GenBank/DDBJ whole genome shotgun (WGS) entry which is preliminary data.</text>
</comment>
<accession>A0ABD0T3M9</accession>
<evidence type="ECO:0000313" key="4">
    <source>
        <dbReference type="EMBL" id="KAL0881261.1"/>
    </source>
</evidence>
<dbReference type="InterPro" id="IPR057326">
    <property type="entry name" value="KR_dom"/>
</dbReference>
<dbReference type="InterPro" id="IPR002347">
    <property type="entry name" value="SDR_fam"/>
</dbReference>
<dbReference type="PRINTS" id="PR00081">
    <property type="entry name" value="GDHRDH"/>
</dbReference>
<dbReference type="PANTHER" id="PTHR43975">
    <property type="entry name" value="ZGC:101858"/>
    <property type="match status" value="1"/>
</dbReference>
<dbReference type="PANTHER" id="PTHR43975:SF2">
    <property type="entry name" value="EG:BACR7A4.14 PROTEIN-RELATED"/>
    <property type="match status" value="1"/>
</dbReference>
<dbReference type="GO" id="GO:0016491">
    <property type="term" value="F:oxidoreductase activity"/>
    <property type="evidence" value="ECO:0007669"/>
    <property type="project" value="UniProtKB-KW"/>
</dbReference>
<reference evidence="5 6" key="1">
    <citation type="submission" date="2024-06" db="EMBL/GenBank/DDBJ databases">
        <title>A chromosome-level genome assembly of beet webworm, Loxostege sticticalis.</title>
        <authorList>
            <person name="Zhang Y."/>
        </authorList>
    </citation>
    <scope>NUCLEOTIDE SEQUENCE [LARGE SCALE GENOMIC DNA]</scope>
    <source>
        <strain evidence="4">AQ026</strain>
        <strain evidence="3">AQ028</strain>
        <tissue evidence="3">Male pupae</tissue>
        <tissue evidence="4">Whole body</tissue>
    </source>
</reference>
<dbReference type="InterPro" id="IPR036291">
    <property type="entry name" value="NAD(P)-bd_dom_sf"/>
</dbReference>
<sequence>MVADFTNKVVLVTGASSGIGEAIALRFAKLGAKLAIVGRNAENLANVAKQCEAEKGLKPLEIVADLATDAGVEKTAKETIQHFGRLDVLVNNVGMGARVTIQTTDMETYDRIFNTNLRGVYNLTRLLVQDLIKSKGNIVNISSIAGTTVHVGALPYAMSKVALDHFSRLIALELAPKGVRVNTVSPGATVSKFHVRLANYTEEQYQNWLKELSPHIPLGRVCVGDDIAKMVTHLASEDSALVTGTNVQVDGGVQFVNLSAALQKQMKS</sequence>
<dbReference type="PROSITE" id="PS00061">
    <property type="entry name" value="ADH_SHORT"/>
    <property type="match status" value="1"/>
</dbReference>